<keyword evidence="3 8" id="KW-0371">Homeobox</keyword>
<keyword evidence="4" id="KW-0804">Transcription</keyword>
<organism evidence="8 9">
    <name type="scientific">Salix koriyanagi</name>
    <dbReference type="NCBI Taxonomy" id="2511006"/>
    <lineage>
        <taxon>Eukaryota</taxon>
        <taxon>Viridiplantae</taxon>
        <taxon>Streptophyta</taxon>
        <taxon>Embryophyta</taxon>
        <taxon>Tracheophyta</taxon>
        <taxon>Spermatophyta</taxon>
        <taxon>Magnoliopsida</taxon>
        <taxon>eudicotyledons</taxon>
        <taxon>Gunneridae</taxon>
        <taxon>Pentapetalae</taxon>
        <taxon>rosids</taxon>
        <taxon>fabids</taxon>
        <taxon>Malpighiales</taxon>
        <taxon>Salicaceae</taxon>
        <taxon>Saliceae</taxon>
        <taxon>Salix</taxon>
    </lineage>
</organism>
<evidence type="ECO:0000256" key="2">
    <source>
        <dbReference type="ARBA" id="ARBA00023125"/>
    </source>
</evidence>
<dbReference type="GO" id="GO:0008289">
    <property type="term" value="F:lipid binding"/>
    <property type="evidence" value="ECO:0007669"/>
    <property type="project" value="InterPro"/>
</dbReference>
<dbReference type="Pfam" id="PF25797">
    <property type="entry name" value="PDF2_C"/>
    <property type="match status" value="1"/>
</dbReference>
<evidence type="ECO:0000313" key="9">
    <source>
        <dbReference type="Proteomes" id="UP001151752"/>
    </source>
</evidence>
<evidence type="ECO:0000313" key="8">
    <source>
        <dbReference type="EMBL" id="KAJ6701123.1"/>
    </source>
</evidence>
<dbReference type="Pfam" id="PF01852">
    <property type="entry name" value="START"/>
    <property type="match status" value="1"/>
</dbReference>
<dbReference type="PANTHER" id="PTHR45654:SF93">
    <property type="entry name" value="HOMEOBOX-LEUCINE ZIPPER PROTEIN HDG2-RELATED"/>
    <property type="match status" value="1"/>
</dbReference>
<dbReference type="SUPFAM" id="SSF55961">
    <property type="entry name" value="Bet v1-like"/>
    <property type="match status" value="1"/>
</dbReference>
<sequence length="257" mass="28278">MEKLIRMTQMDEPLGMNSLDGIESMLNEDEYTRIFPHGSGPKLVGFKCEASRESDVSFDFRSAIHRVVGNYYGALQVMAAEFQLPTPLVPTRRSYYVRYCKQHADGTWVVVDVSLDNIHPSPAPRCRRRPPGIVLSATTSFWLPVPPKRVLISCVTRTPVMSGIFYQMVELSKKWHTLLMAGIQEIMVAIFPDGTAAHGVGMDEYGSTGGSLLTVAFQILVESGPTTKLSLGSVATVNNLIACTMERIKASLSCESA</sequence>
<dbReference type="InterPro" id="IPR002913">
    <property type="entry name" value="START_lipid-bd_dom"/>
</dbReference>
<keyword evidence="9" id="KW-1185">Reference proteome</keyword>
<dbReference type="EMBL" id="JAPFFM010000016">
    <property type="protein sequence ID" value="KAJ6701123.1"/>
    <property type="molecule type" value="Genomic_DNA"/>
</dbReference>
<feature type="domain" description="HD-Zip IV C-terminal" evidence="7">
    <location>
        <begin position="189"/>
        <end position="254"/>
    </location>
</feature>
<protein>
    <submittedName>
        <fullName evidence="8">HOMEOBOX LEUCINE ZIPPER PROTEIN</fullName>
    </submittedName>
</protein>
<reference evidence="8" key="1">
    <citation type="submission" date="2022-11" db="EMBL/GenBank/DDBJ databases">
        <authorList>
            <person name="Hyden B.L."/>
            <person name="Feng K."/>
            <person name="Yates T."/>
            <person name="Jawdy S."/>
            <person name="Smart L.B."/>
            <person name="Muchero W."/>
        </authorList>
    </citation>
    <scope>NUCLEOTIDE SEQUENCE</scope>
    <source>
        <tissue evidence="8">Shoot tip</tissue>
    </source>
</reference>
<dbReference type="PANTHER" id="PTHR45654">
    <property type="entry name" value="HOMEOBOX-LEUCINE ZIPPER PROTEIN MERISTEM L1"/>
    <property type="match status" value="1"/>
</dbReference>
<reference evidence="8" key="2">
    <citation type="journal article" date="2023" name="Int. J. Mol. Sci.">
        <title>De Novo Assembly and Annotation of 11 Diverse Shrub Willow (Salix) Genomes Reveals Novel Gene Organization in Sex-Linked Regions.</title>
        <authorList>
            <person name="Hyden B."/>
            <person name="Feng K."/>
            <person name="Yates T.B."/>
            <person name="Jawdy S."/>
            <person name="Cereghino C."/>
            <person name="Smart L.B."/>
            <person name="Muchero W."/>
        </authorList>
    </citation>
    <scope>NUCLEOTIDE SEQUENCE</scope>
    <source>
        <tissue evidence="8">Shoot tip</tissue>
    </source>
</reference>
<dbReference type="AlphaFoldDB" id="A0A9Q0Q6Y7"/>
<dbReference type="InterPro" id="IPR042160">
    <property type="entry name" value="HD-Zip_IV"/>
</dbReference>
<keyword evidence="2 8" id="KW-0238">DNA-binding</keyword>
<name>A0A9Q0Q6Y7_9ROSI</name>
<evidence type="ECO:0000259" key="7">
    <source>
        <dbReference type="Pfam" id="PF25797"/>
    </source>
</evidence>
<feature type="domain" description="START" evidence="6">
    <location>
        <begin position="66"/>
        <end position="134"/>
    </location>
</feature>
<keyword evidence="1" id="KW-0805">Transcription regulation</keyword>
<evidence type="ECO:0000259" key="6">
    <source>
        <dbReference type="Pfam" id="PF01852"/>
    </source>
</evidence>
<dbReference type="GO" id="GO:0003677">
    <property type="term" value="F:DNA binding"/>
    <property type="evidence" value="ECO:0007669"/>
    <property type="project" value="UniProtKB-KW"/>
</dbReference>
<accession>A0A9Q0Q6Y7</accession>
<comment type="caution">
    <text evidence="8">The sequence shown here is derived from an EMBL/GenBank/DDBJ whole genome shotgun (WGS) entry which is preliminary data.</text>
</comment>
<dbReference type="Proteomes" id="UP001151752">
    <property type="component" value="Chromosome 1"/>
</dbReference>
<evidence type="ECO:0000256" key="4">
    <source>
        <dbReference type="ARBA" id="ARBA00023163"/>
    </source>
</evidence>
<evidence type="ECO:0000256" key="3">
    <source>
        <dbReference type="ARBA" id="ARBA00023155"/>
    </source>
</evidence>
<gene>
    <name evidence="8" type="ORF">OIU74_012467</name>
</gene>
<proteinExistence type="predicted"/>
<keyword evidence="5" id="KW-0539">Nucleus</keyword>
<dbReference type="InterPro" id="IPR057993">
    <property type="entry name" value="HD-Zip_IV_C"/>
</dbReference>
<evidence type="ECO:0000256" key="5">
    <source>
        <dbReference type="ARBA" id="ARBA00023242"/>
    </source>
</evidence>
<evidence type="ECO:0000256" key="1">
    <source>
        <dbReference type="ARBA" id="ARBA00023015"/>
    </source>
</evidence>